<dbReference type="EMBL" id="BMJI01000021">
    <property type="protein sequence ID" value="GGC98256.1"/>
    <property type="molecule type" value="Genomic_DNA"/>
</dbReference>
<comment type="caution">
    <text evidence="3">The sequence shown here is derived from an EMBL/GenBank/DDBJ whole genome shotgun (WGS) entry which is preliminary data.</text>
</comment>
<feature type="compositionally biased region" description="Low complexity" evidence="1">
    <location>
        <begin position="42"/>
        <end position="66"/>
    </location>
</feature>
<evidence type="ECO:0000256" key="1">
    <source>
        <dbReference type="SAM" id="MobiDB-lite"/>
    </source>
</evidence>
<proteinExistence type="predicted"/>
<gene>
    <name evidence="3" type="ORF">GCM10011512_26520</name>
</gene>
<feature type="region of interest" description="Disordered" evidence="1">
    <location>
        <begin position="37"/>
        <end position="86"/>
    </location>
</feature>
<reference evidence="4" key="1">
    <citation type="journal article" date="2019" name="Int. J. Syst. Evol. Microbiol.">
        <title>The Global Catalogue of Microorganisms (GCM) 10K type strain sequencing project: providing services to taxonomists for standard genome sequencing and annotation.</title>
        <authorList>
            <consortium name="The Broad Institute Genomics Platform"/>
            <consortium name="The Broad Institute Genome Sequencing Center for Infectious Disease"/>
            <person name="Wu L."/>
            <person name="Ma J."/>
        </authorList>
    </citation>
    <scope>NUCLEOTIDE SEQUENCE [LARGE SCALE GENOMIC DNA]</scope>
    <source>
        <strain evidence="4">CGMCC 1.15480</strain>
    </source>
</reference>
<dbReference type="Proteomes" id="UP000597761">
    <property type="component" value="Unassembled WGS sequence"/>
</dbReference>
<name>A0ABQ1PJT2_9MICC</name>
<dbReference type="PANTHER" id="PTHR19328">
    <property type="entry name" value="HEDGEHOG-INTERACTING PROTEIN"/>
    <property type="match status" value="1"/>
</dbReference>
<sequence>MRPDPSCSHPVHSHPRAVLAPLAASAAIVLALTGCTGGGPAAGSPSPSGAAGSPAASSTTPLPTSSRASGPDATARPTAPPGPEPRVRTVVERLDTPWAVAFLPDGGALITERDPATVRLVRDGTATEVARIDAARPAGEGGLLGIALSPGFARDQRVFLFYTAASDNRVESFRYADGRLTEGRVILSGIAKNTTHNGGRIAFGPDGYLYVGTGDAQNRGAPQDRAALNGKILRITAEGRPAPGNPLGDSPVYSYGHRNVQGLAWDAAGRLWATEFGPTVDDEVNLIRAGGNYGWPEVTGAPHRAEYVDAAVVWPSTADSSPSGAAIVNGSLWVGALRGERLWQVPLDGDRAGDPVAHLQGRYGRLRDVERAPDGSLWVLTDQGAGSSILRVEVG</sequence>
<dbReference type="InterPro" id="IPR011041">
    <property type="entry name" value="Quinoprot_gluc/sorb_DH_b-prop"/>
</dbReference>
<evidence type="ECO:0000259" key="2">
    <source>
        <dbReference type="Pfam" id="PF07995"/>
    </source>
</evidence>
<dbReference type="PROSITE" id="PS51257">
    <property type="entry name" value="PROKAR_LIPOPROTEIN"/>
    <property type="match status" value="1"/>
</dbReference>
<feature type="domain" description="Glucose/Sorbosone dehydrogenase" evidence="2">
    <location>
        <begin position="94"/>
        <end position="387"/>
    </location>
</feature>
<dbReference type="Gene3D" id="2.120.10.30">
    <property type="entry name" value="TolB, C-terminal domain"/>
    <property type="match status" value="1"/>
</dbReference>
<protein>
    <submittedName>
        <fullName evidence="3">Oxidoreductase</fullName>
    </submittedName>
</protein>
<organism evidence="3 4">
    <name type="scientific">Tersicoccus solisilvae</name>
    <dbReference type="NCBI Taxonomy" id="1882339"/>
    <lineage>
        <taxon>Bacteria</taxon>
        <taxon>Bacillati</taxon>
        <taxon>Actinomycetota</taxon>
        <taxon>Actinomycetes</taxon>
        <taxon>Micrococcales</taxon>
        <taxon>Micrococcaceae</taxon>
        <taxon>Tersicoccus</taxon>
    </lineage>
</organism>
<keyword evidence="4" id="KW-1185">Reference proteome</keyword>
<dbReference type="InterPro" id="IPR012938">
    <property type="entry name" value="Glc/Sorbosone_DH"/>
</dbReference>
<dbReference type="SUPFAM" id="SSF50952">
    <property type="entry name" value="Soluble quinoprotein glucose dehydrogenase"/>
    <property type="match status" value="1"/>
</dbReference>
<evidence type="ECO:0000313" key="3">
    <source>
        <dbReference type="EMBL" id="GGC98256.1"/>
    </source>
</evidence>
<accession>A0ABQ1PJT2</accession>
<dbReference type="Pfam" id="PF07995">
    <property type="entry name" value="GSDH"/>
    <property type="match status" value="1"/>
</dbReference>
<dbReference type="PANTHER" id="PTHR19328:SF13">
    <property type="entry name" value="HIPL1 PROTEIN"/>
    <property type="match status" value="1"/>
</dbReference>
<dbReference type="InterPro" id="IPR011042">
    <property type="entry name" value="6-blade_b-propeller_TolB-like"/>
</dbReference>
<evidence type="ECO:0000313" key="4">
    <source>
        <dbReference type="Proteomes" id="UP000597761"/>
    </source>
</evidence>